<dbReference type="InterPro" id="IPR011065">
    <property type="entry name" value="Kunitz_inhibitor_STI-like_sf"/>
</dbReference>
<keyword evidence="3" id="KW-1185">Reference proteome</keyword>
<reference evidence="2 3" key="1">
    <citation type="journal article" date="2013" name="Front. Plant Sci.">
        <title>The Reference Genome of the Halophytic Plant Eutrema salsugineum.</title>
        <authorList>
            <person name="Yang R."/>
            <person name="Jarvis D.E."/>
            <person name="Chen H."/>
            <person name="Beilstein M.A."/>
            <person name="Grimwood J."/>
            <person name="Jenkins J."/>
            <person name="Shu S."/>
            <person name="Prochnik S."/>
            <person name="Xin M."/>
            <person name="Ma C."/>
            <person name="Schmutz J."/>
            <person name="Wing R.A."/>
            <person name="Mitchell-Olds T."/>
            <person name="Schumaker K.S."/>
            <person name="Wang X."/>
        </authorList>
    </citation>
    <scope>NUCLEOTIDE SEQUENCE [LARGE SCALE GENOMIC DNA]</scope>
</reference>
<dbReference type="MEROPS" id="I03.017"/>
<feature type="signal peptide" evidence="1">
    <location>
        <begin position="1"/>
        <end position="23"/>
    </location>
</feature>
<dbReference type="EMBL" id="KI517435">
    <property type="protein sequence ID" value="ESQ44884.1"/>
    <property type="molecule type" value="Genomic_DNA"/>
</dbReference>
<dbReference type="Gene3D" id="2.80.10.50">
    <property type="match status" value="1"/>
</dbReference>
<dbReference type="Gramene" id="ESQ44884">
    <property type="protein sequence ID" value="ESQ44884"/>
    <property type="gene ID" value="EUTSA_v10010972mg"/>
</dbReference>
<dbReference type="AlphaFoldDB" id="V4LM96"/>
<dbReference type="SMART" id="SM00452">
    <property type="entry name" value="STI"/>
    <property type="match status" value="1"/>
</dbReference>
<protein>
    <submittedName>
        <fullName evidence="2">Uncharacterized protein</fullName>
    </submittedName>
</protein>
<dbReference type="SUPFAM" id="SSF50386">
    <property type="entry name" value="STI-like"/>
    <property type="match status" value="1"/>
</dbReference>
<dbReference type="Pfam" id="PF00197">
    <property type="entry name" value="Kunitz_legume"/>
    <property type="match status" value="1"/>
</dbReference>
<dbReference type="CDD" id="cd23369">
    <property type="entry name" value="beta-trefoil_STI_AtKTI6-like"/>
    <property type="match status" value="1"/>
</dbReference>
<keyword evidence="1" id="KW-0732">Signal</keyword>
<dbReference type="KEGG" id="eus:EUTSA_v10010972mg"/>
<proteinExistence type="predicted"/>
<evidence type="ECO:0000313" key="3">
    <source>
        <dbReference type="Proteomes" id="UP000030689"/>
    </source>
</evidence>
<sequence>MKPAATTNLVIFLLLTVVVTASALGINEAVMDAKGRPVKPNKPYFIHPAGQPEVWISRHQRFLDIQCPQVAVLSDRHRPLSVVFLLQSGADYVPLSTNLSIRYDAYDHCPESGIWRVDKSSPFPTPDITAAGSVFAPDSTFTIQKDNDVYKFVYESSSVGVFTEPTSLIEHLVLNPNSLDVIFVPKGDEPGYKEASSYLKTTVPFIY</sequence>
<dbReference type="Proteomes" id="UP000030689">
    <property type="component" value="Unassembled WGS sequence"/>
</dbReference>
<dbReference type="PANTHER" id="PTHR33107:SF35">
    <property type="entry name" value="KUNITZ TRYPSIN INHIBITOR 6-RELATED"/>
    <property type="match status" value="1"/>
</dbReference>
<evidence type="ECO:0000313" key="2">
    <source>
        <dbReference type="EMBL" id="ESQ44884.1"/>
    </source>
</evidence>
<gene>
    <name evidence="2" type="ORF">EUTSA_v10010972mg</name>
</gene>
<dbReference type="GO" id="GO:0004866">
    <property type="term" value="F:endopeptidase inhibitor activity"/>
    <property type="evidence" value="ECO:0007669"/>
    <property type="project" value="InterPro"/>
</dbReference>
<dbReference type="InterPro" id="IPR002160">
    <property type="entry name" value="Prot_inh_Kunz-lg"/>
</dbReference>
<evidence type="ECO:0000256" key="1">
    <source>
        <dbReference type="SAM" id="SignalP"/>
    </source>
</evidence>
<name>V4LM96_EUTSA</name>
<organism evidence="2 3">
    <name type="scientific">Eutrema salsugineum</name>
    <name type="common">Saltwater cress</name>
    <name type="synonym">Sisymbrium salsugineum</name>
    <dbReference type="NCBI Taxonomy" id="72664"/>
    <lineage>
        <taxon>Eukaryota</taxon>
        <taxon>Viridiplantae</taxon>
        <taxon>Streptophyta</taxon>
        <taxon>Embryophyta</taxon>
        <taxon>Tracheophyta</taxon>
        <taxon>Spermatophyta</taxon>
        <taxon>Magnoliopsida</taxon>
        <taxon>eudicotyledons</taxon>
        <taxon>Gunneridae</taxon>
        <taxon>Pentapetalae</taxon>
        <taxon>rosids</taxon>
        <taxon>malvids</taxon>
        <taxon>Brassicales</taxon>
        <taxon>Brassicaceae</taxon>
        <taxon>Eutremeae</taxon>
        <taxon>Eutrema</taxon>
    </lineage>
</organism>
<dbReference type="PANTHER" id="PTHR33107">
    <property type="entry name" value="KUNITZ TRYPSIN INHIBITOR 2"/>
    <property type="match status" value="1"/>
</dbReference>
<accession>V4LM96</accession>
<feature type="chain" id="PRO_5004721957" evidence="1">
    <location>
        <begin position="24"/>
        <end position="207"/>
    </location>
</feature>